<dbReference type="GO" id="GO:0019236">
    <property type="term" value="P:response to pheromone"/>
    <property type="evidence" value="ECO:0007669"/>
    <property type="project" value="UniProtKB-KW"/>
</dbReference>
<gene>
    <name evidence="15" type="primary">monDomV1R1259</name>
</gene>
<dbReference type="AlphaFoldDB" id="F6Z3R2"/>
<feature type="transmembrane region" description="Helical" evidence="13">
    <location>
        <begin position="42"/>
        <end position="63"/>
    </location>
</feature>
<dbReference type="HOGENOM" id="CLU_058641_1_0_1"/>
<dbReference type="GO" id="GO:0007606">
    <property type="term" value="P:sensory perception of chemical stimulus"/>
    <property type="evidence" value="ECO:0007669"/>
    <property type="project" value="UniProtKB-ARBA"/>
</dbReference>
<evidence type="ECO:0000256" key="5">
    <source>
        <dbReference type="ARBA" id="ARBA00022507"/>
    </source>
</evidence>
<feature type="transmembrane region" description="Helical" evidence="13">
    <location>
        <begin position="180"/>
        <end position="201"/>
    </location>
</feature>
<dbReference type="PROSITE" id="PS50262">
    <property type="entry name" value="G_PROTEIN_RECEP_F1_2"/>
    <property type="match status" value="1"/>
</dbReference>
<evidence type="ECO:0000256" key="1">
    <source>
        <dbReference type="ARBA" id="ARBA00003878"/>
    </source>
</evidence>
<evidence type="ECO:0000256" key="12">
    <source>
        <dbReference type="ARBA" id="ARBA00023224"/>
    </source>
</evidence>
<dbReference type="Proteomes" id="UP000002280">
    <property type="component" value="Chromosome 5"/>
</dbReference>
<keyword evidence="7 13" id="KW-1133">Transmembrane helix</keyword>
<reference evidence="15 16" key="1">
    <citation type="journal article" date="2007" name="Nature">
        <title>Genome of the marsupial Monodelphis domestica reveals innovation in non-coding sequences.</title>
        <authorList>
            <person name="Mikkelsen T.S."/>
            <person name="Wakefield M.J."/>
            <person name="Aken B."/>
            <person name="Amemiya C.T."/>
            <person name="Chang J.L."/>
            <person name="Duke S."/>
            <person name="Garber M."/>
            <person name="Gentles A.J."/>
            <person name="Goodstadt L."/>
            <person name="Heger A."/>
            <person name="Jurka J."/>
            <person name="Kamal M."/>
            <person name="Mauceli E."/>
            <person name="Searle S.M."/>
            <person name="Sharpe T."/>
            <person name="Baker M.L."/>
            <person name="Batzer M.A."/>
            <person name="Benos P.V."/>
            <person name="Belov K."/>
            <person name="Clamp M."/>
            <person name="Cook A."/>
            <person name="Cuff J."/>
            <person name="Das R."/>
            <person name="Davidow L."/>
            <person name="Deakin J.E."/>
            <person name="Fazzari M.J."/>
            <person name="Glass J.L."/>
            <person name="Grabherr M."/>
            <person name="Greally J.M."/>
            <person name="Gu W."/>
            <person name="Hore T.A."/>
            <person name="Huttley G.A."/>
            <person name="Kleber M."/>
            <person name="Jirtle R.L."/>
            <person name="Koina E."/>
            <person name="Lee J.T."/>
            <person name="Mahony S."/>
            <person name="Marra M.A."/>
            <person name="Miller R.D."/>
            <person name="Nicholls R.D."/>
            <person name="Oda M."/>
            <person name="Papenfuss A.T."/>
            <person name="Parra Z.E."/>
            <person name="Pollock D.D."/>
            <person name="Ray D.A."/>
            <person name="Schein J.E."/>
            <person name="Speed T.P."/>
            <person name="Thompson K."/>
            <person name="VandeBerg J.L."/>
            <person name="Wade C.M."/>
            <person name="Walker J.A."/>
            <person name="Waters P.D."/>
            <person name="Webber C."/>
            <person name="Weidman J.R."/>
            <person name="Xie X."/>
            <person name="Zody M.C."/>
            <person name="Baldwin J."/>
            <person name="Abdouelleil A."/>
            <person name="Abdulkadir J."/>
            <person name="Abebe A."/>
            <person name="Abera B."/>
            <person name="Abreu J."/>
            <person name="Acer S.C."/>
            <person name="Aftuck L."/>
            <person name="Alexander A."/>
            <person name="An P."/>
            <person name="Anderson E."/>
            <person name="Anderson S."/>
            <person name="Arachi H."/>
            <person name="Azer M."/>
            <person name="Bachantsang P."/>
            <person name="Barry A."/>
            <person name="Bayul T."/>
            <person name="Berlin A."/>
            <person name="Bessette D."/>
            <person name="Bloom T."/>
            <person name="Bloom T."/>
            <person name="Boguslavskiy L."/>
            <person name="Bonnet C."/>
            <person name="Boukhgalter B."/>
            <person name="Bourzgui I."/>
            <person name="Brown A."/>
            <person name="Cahill P."/>
            <person name="Channer S."/>
            <person name="Cheshatsang Y."/>
            <person name="Chuda L."/>
            <person name="Citroen M."/>
            <person name="Collymore A."/>
            <person name="Cooke P."/>
            <person name="Costello M."/>
            <person name="D'Aco K."/>
            <person name="Daza R."/>
            <person name="De Haan G."/>
            <person name="DeGray S."/>
            <person name="DeMaso C."/>
            <person name="Dhargay N."/>
            <person name="Dooley K."/>
            <person name="Dooley E."/>
            <person name="Doricent M."/>
            <person name="Dorje P."/>
            <person name="Dorjee K."/>
            <person name="Dupes A."/>
            <person name="Elong R."/>
            <person name="Falk J."/>
            <person name="Farina A."/>
            <person name="Faro S."/>
            <person name="Ferguson D."/>
            <person name="Fisher S."/>
            <person name="Foley C.D."/>
            <person name="Franke A."/>
            <person name="Friedrich D."/>
            <person name="Gadbois L."/>
            <person name="Gearin G."/>
            <person name="Gearin C.R."/>
            <person name="Giannoukos G."/>
            <person name="Goode T."/>
            <person name="Graham J."/>
            <person name="Grandbois E."/>
            <person name="Grewal S."/>
            <person name="Gyaltsen K."/>
            <person name="Hafez N."/>
            <person name="Hagos B."/>
            <person name="Hall J."/>
            <person name="Henson C."/>
            <person name="Hollinger A."/>
            <person name="Honan T."/>
            <person name="Huard M.D."/>
            <person name="Hughes L."/>
            <person name="Hurhula B."/>
            <person name="Husby M.E."/>
            <person name="Kamat A."/>
            <person name="Kanga B."/>
            <person name="Kashin S."/>
            <person name="Khazanovich D."/>
            <person name="Kisner P."/>
            <person name="Lance K."/>
            <person name="Lara M."/>
            <person name="Lee W."/>
            <person name="Lennon N."/>
            <person name="Letendre F."/>
            <person name="LeVine R."/>
            <person name="Lipovsky A."/>
            <person name="Liu X."/>
            <person name="Liu J."/>
            <person name="Liu S."/>
            <person name="Lokyitsang T."/>
            <person name="Lokyitsang Y."/>
            <person name="Lubonja R."/>
            <person name="Lui A."/>
            <person name="MacDonald P."/>
            <person name="Magnisalis V."/>
            <person name="Maru K."/>
            <person name="Matthews C."/>
            <person name="McCusker W."/>
            <person name="McDonough S."/>
            <person name="Mehta T."/>
            <person name="Meldrim J."/>
            <person name="Meneus L."/>
            <person name="Mihai O."/>
            <person name="Mihalev A."/>
            <person name="Mihova T."/>
            <person name="Mittelman R."/>
            <person name="Mlenga V."/>
            <person name="Montmayeur A."/>
            <person name="Mulrain L."/>
            <person name="Navidi A."/>
            <person name="Naylor J."/>
            <person name="Negash T."/>
            <person name="Nguyen T."/>
            <person name="Nguyen N."/>
            <person name="Nicol R."/>
            <person name="Norbu C."/>
            <person name="Norbu N."/>
            <person name="Novod N."/>
            <person name="O'Neill B."/>
            <person name="Osman S."/>
            <person name="Markiewicz E."/>
            <person name="Oyono O.L."/>
            <person name="Patti C."/>
            <person name="Phunkhang P."/>
            <person name="Pierre F."/>
            <person name="Priest M."/>
            <person name="Raghuraman S."/>
            <person name="Rege F."/>
            <person name="Reyes R."/>
            <person name="Rise C."/>
            <person name="Rogov P."/>
            <person name="Ross K."/>
            <person name="Ryan E."/>
            <person name="Settipalli S."/>
            <person name="Shea T."/>
            <person name="Sherpa N."/>
            <person name="Shi L."/>
            <person name="Shih D."/>
            <person name="Sparrow T."/>
            <person name="Spaulding J."/>
            <person name="Stalker J."/>
            <person name="Stange-Thomann N."/>
            <person name="Stavropoulos S."/>
            <person name="Stone C."/>
            <person name="Strader C."/>
            <person name="Tesfaye S."/>
            <person name="Thomson T."/>
            <person name="Thoulutsang Y."/>
            <person name="Thoulutsang D."/>
            <person name="Topham K."/>
            <person name="Topping I."/>
            <person name="Tsamla T."/>
            <person name="Vassiliev H."/>
            <person name="Vo A."/>
            <person name="Wangchuk T."/>
            <person name="Wangdi T."/>
            <person name="Weiand M."/>
            <person name="Wilkinson J."/>
            <person name="Wilson A."/>
            <person name="Yadav S."/>
            <person name="Young G."/>
            <person name="Yu Q."/>
            <person name="Zembek L."/>
            <person name="Zhong D."/>
            <person name="Zimmer A."/>
            <person name="Zwirko Z."/>
            <person name="Jaffe D.B."/>
            <person name="Alvarez P."/>
            <person name="Brockman W."/>
            <person name="Butler J."/>
            <person name="Chin C."/>
            <person name="Gnerre S."/>
            <person name="MacCallum I."/>
            <person name="Graves J.A."/>
            <person name="Ponting C.P."/>
            <person name="Breen M."/>
            <person name="Samollow P.B."/>
            <person name="Lander E.S."/>
            <person name="Lindblad-Toh K."/>
        </authorList>
    </citation>
    <scope>NUCLEOTIDE SEQUENCE [LARGE SCALE GENOMIC DNA]</scope>
</reference>
<evidence type="ECO:0000313" key="15">
    <source>
        <dbReference type="Ensembl" id="ENSMODP00000033990.2"/>
    </source>
</evidence>
<keyword evidence="6 13" id="KW-0812">Transmembrane</keyword>
<evidence type="ECO:0000256" key="2">
    <source>
        <dbReference type="ARBA" id="ARBA00004651"/>
    </source>
</evidence>
<dbReference type="GO" id="GO:0005550">
    <property type="term" value="F:pheromone binding"/>
    <property type="evidence" value="ECO:0000318"/>
    <property type="project" value="GO_Central"/>
</dbReference>
<dbReference type="CTD" id="100312334"/>
<feature type="transmembrane region" description="Helical" evidence="13">
    <location>
        <begin position="228"/>
        <end position="252"/>
    </location>
</feature>
<feature type="transmembrane region" description="Helical" evidence="13">
    <location>
        <begin position="12"/>
        <end position="35"/>
    </location>
</feature>
<dbReference type="SUPFAM" id="SSF81321">
    <property type="entry name" value="Family A G protein-coupled receptor-like"/>
    <property type="match status" value="1"/>
</dbReference>
<dbReference type="PANTHER" id="PTHR24062">
    <property type="entry name" value="VOMERONASAL TYPE-1 RECEPTOR"/>
    <property type="match status" value="1"/>
</dbReference>
<evidence type="ECO:0000256" key="10">
    <source>
        <dbReference type="ARBA" id="ARBA00023170"/>
    </source>
</evidence>
<dbReference type="InterPro" id="IPR017452">
    <property type="entry name" value="GPCR_Rhodpsn_7TM"/>
</dbReference>
<evidence type="ECO:0000256" key="8">
    <source>
        <dbReference type="ARBA" id="ARBA00023040"/>
    </source>
</evidence>
<evidence type="ECO:0000313" key="16">
    <source>
        <dbReference type="Proteomes" id="UP000002280"/>
    </source>
</evidence>
<evidence type="ECO:0000256" key="11">
    <source>
        <dbReference type="ARBA" id="ARBA00023180"/>
    </source>
</evidence>
<evidence type="ECO:0000256" key="13">
    <source>
        <dbReference type="RuleBase" id="RU364061"/>
    </source>
</evidence>
<protein>
    <recommendedName>
        <fullName evidence="13">Vomeronasal type-1 receptor</fullName>
    </recommendedName>
</protein>
<evidence type="ECO:0000256" key="6">
    <source>
        <dbReference type="ARBA" id="ARBA00022692"/>
    </source>
</evidence>
<dbReference type="GO" id="GO:0005886">
    <property type="term" value="C:plasma membrane"/>
    <property type="evidence" value="ECO:0000318"/>
    <property type="project" value="GO_Central"/>
</dbReference>
<dbReference type="KEGG" id="mdo:100312334"/>
<dbReference type="Ensembl" id="ENSMODT00000035576.2">
    <property type="protein sequence ID" value="ENSMODP00000033990.2"/>
    <property type="gene ID" value="ENSMODG00000024406.2"/>
</dbReference>
<keyword evidence="9 13" id="KW-0472">Membrane</keyword>
<keyword evidence="12 13" id="KW-0807">Transducer</keyword>
<keyword evidence="8 13" id="KW-0297">G-protein coupled receptor</keyword>
<dbReference type="RefSeq" id="NP_001160981.1">
    <property type="nucleotide sequence ID" value="NM_001167509.1"/>
</dbReference>
<keyword evidence="5 13" id="KW-0589">Pheromone response</keyword>
<dbReference type="GO" id="GO:0016503">
    <property type="term" value="F:pheromone receptor activity"/>
    <property type="evidence" value="ECO:0007669"/>
    <property type="project" value="InterPro"/>
</dbReference>
<dbReference type="PRINTS" id="PR01534">
    <property type="entry name" value="VOMERONASL1R"/>
</dbReference>
<keyword evidence="10 13" id="KW-0675">Receptor</keyword>
<dbReference type="InParanoid" id="F6Z3R2"/>
<dbReference type="Pfam" id="PF03402">
    <property type="entry name" value="V1R"/>
    <property type="match status" value="1"/>
</dbReference>
<dbReference type="GeneID" id="100312334"/>
<feature type="transmembrane region" description="Helical" evidence="13">
    <location>
        <begin position="258"/>
        <end position="281"/>
    </location>
</feature>
<feature type="transmembrane region" description="Helical" evidence="13">
    <location>
        <begin position="83"/>
        <end position="104"/>
    </location>
</feature>
<dbReference type="OrthoDB" id="9446750at2759"/>
<comment type="similarity">
    <text evidence="3 13">Belongs to the G-protein coupled receptor 1 family.</text>
</comment>
<proteinExistence type="inferred from homology"/>
<dbReference type="Gene3D" id="1.20.1070.10">
    <property type="entry name" value="Rhodopsin 7-helix transmembrane proteins"/>
    <property type="match status" value="1"/>
</dbReference>
<accession>F6Z3R2</accession>
<feature type="transmembrane region" description="Helical" evidence="13">
    <location>
        <begin position="124"/>
        <end position="143"/>
    </location>
</feature>
<comment type="subcellular location">
    <subcellularLocation>
        <location evidence="2 13">Cell membrane</location>
        <topology evidence="2 13">Multi-pass membrane protein</topology>
    </subcellularLocation>
</comment>
<evidence type="ECO:0000259" key="14">
    <source>
        <dbReference type="PROSITE" id="PS50262"/>
    </source>
</evidence>
<dbReference type="OMA" id="RISRNCF"/>
<keyword evidence="11" id="KW-0325">Glycoprotein</keyword>
<comment type="function">
    <text evidence="1">Putative pheromone receptor.</text>
</comment>
<reference evidence="15" key="3">
    <citation type="submission" date="2025-09" db="UniProtKB">
        <authorList>
            <consortium name="Ensembl"/>
        </authorList>
    </citation>
    <scope>IDENTIFICATION</scope>
</reference>
<reference evidence="15" key="2">
    <citation type="submission" date="2025-08" db="UniProtKB">
        <authorList>
            <consortium name="Ensembl"/>
        </authorList>
    </citation>
    <scope>IDENTIFICATION</scope>
</reference>
<name>F6Z3R2_MONDO</name>
<evidence type="ECO:0000256" key="9">
    <source>
        <dbReference type="ARBA" id="ARBA00023136"/>
    </source>
</evidence>
<sequence>MSSHKESPEIVYFTLFFFGILGNTFLLSLHAIMFITEHRKRLIRLIIINMAFAHILMILFRGIHLIINNWGWTSLLDDTIAKIFIFFIILTRGVSLCSTCLLGIFQALTISPRSLNIKTRAQNYILLCCVLSWIFNLLFNITLPLNMSSPRNSSEERWRIGHISFGLHAIIIKPLIYESLVNALLVGLMICSSGYMVFVLYRHNQQVQHIHNIRLSSRASPETRATKVILMTVITFVCFNSASSPFVIYVASTKETRHWALLFTVLLSLFYPIVSPFMLIIMDTQISQAFCFLLGFNKSFQKEYPC</sequence>
<dbReference type="FunFam" id="1.20.1070.10:FF:000033">
    <property type="entry name" value="Vomeronasal type-1 receptor"/>
    <property type="match status" value="1"/>
</dbReference>
<keyword evidence="16" id="KW-1185">Reference proteome</keyword>
<evidence type="ECO:0000256" key="7">
    <source>
        <dbReference type="ARBA" id="ARBA00022989"/>
    </source>
</evidence>
<dbReference type="GeneTree" id="ENSGT00960000186612"/>
<dbReference type="eggNOG" id="ENOG502RD1P">
    <property type="taxonomic scope" value="Eukaryota"/>
</dbReference>
<keyword evidence="4 13" id="KW-1003">Cell membrane</keyword>
<feature type="domain" description="G-protein coupled receptors family 1 profile" evidence="14">
    <location>
        <begin position="22"/>
        <end position="279"/>
    </location>
</feature>
<evidence type="ECO:0000256" key="3">
    <source>
        <dbReference type="ARBA" id="ARBA00010663"/>
    </source>
</evidence>
<evidence type="ECO:0000256" key="4">
    <source>
        <dbReference type="ARBA" id="ARBA00022475"/>
    </source>
</evidence>
<dbReference type="InterPro" id="IPR004072">
    <property type="entry name" value="Vmron_rcpt_1"/>
</dbReference>
<organism evidence="15 16">
    <name type="scientific">Monodelphis domestica</name>
    <name type="common">Gray short-tailed opossum</name>
    <dbReference type="NCBI Taxonomy" id="13616"/>
    <lineage>
        <taxon>Eukaryota</taxon>
        <taxon>Metazoa</taxon>
        <taxon>Chordata</taxon>
        <taxon>Craniata</taxon>
        <taxon>Vertebrata</taxon>
        <taxon>Euteleostomi</taxon>
        <taxon>Mammalia</taxon>
        <taxon>Metatheria</taxon>
        <taxon>Didelphimorphia</taxon>
        <taxon>Didelphidae</taxon>
        <taxon>Monodelphis</taxon>
    </lineage>
</organism>